<protein>
    <submittedName>
        <fullName evidence="2">DUF2834 domain-containing protein</fullName>
    </submittedName>
</protein>
<evidence type="ECO:0000313" key="3">
    <source>
        <dbReference type="Proteomes" id="UP001300763"/>
    </source>
</evidence>
<name>A0ABT5SSK7_9PSEU</name>
<dbReference type="Pfam" id="PF11196">
    <property type="entry name" value="DUF2834"/>
    <property type="match status" value="1"/>
</dbReference>
<feature type="transmembrane region" description="Helical" evidence="1">
    <location>
        <begin position="12"/>
        <end position="33"/>
    </location>
</feature>
<keyword evidence="3" id="KW-1185">Reference proteome</keyword>
<gene>
    <name evidence="2" type="ORF">PGB27_10805</name>
</gene>
<dbReference type="InterPro" id="IPR021362">
    <property type="entry name" value="DUF2834"/>
</dbReference>
<keyword evidence="1" id="KW-0472">Membrane</keyword>
<comment type="caution">
    <text evidence="2">The sequence shown here is derived from an EMBL/GenBank/DDBJ whole genome shotgun (WGS) entry which is preliminary data.</text>
</comment>
<feature type="transmembrane region" description="Helical" evidence="1">
    <location>
        <begin position="86"/>
        <end position="108"/>
    </location>
</feature>
<accession>A0ABT5SSK7</accession>
<feature type="transmembrane region" description="Helical" evidence="1">
    <location>
        <begin position="53"/>
        <end position="74"/>
    </location>
</feature>
<keyword evidence="1" id="KW-0812">Transmembrane</keyword>
<dbReference type="Proteomes" id="UP001300763">
    <property type="component" value="Unassembled WGS sequence"/>
</dbReference>
<organism evidence="2 3">
    <name type="scientific">Actinomycetospora lemnae</name>
    <dbReference type="NCBI Taxonomy" id="3019891"/>
    <lineage>
        <taxon>Bacteria</taxon>
        <taxon>Bacillati</taxon>
        <taxon>Actinomycetota</taxon>
        <taxon>Actinomycetes</taxon>
        <taxon>Pseudonocardiales</taxon>
        <taxon>Pseudonocardiaceae</taxon>
        <taxon>Actinomycetospora</taxon>
    </lineage>
</organism>
<dbReference type="RefSeq" id="WP_274200370.1">
    <property type="nucleotide sequence ID" value="NZ_JAQZAO010000004.1"/>
</dbReference>
<keyword evidence="1" id="KW-1133">Transmembrane helix</keyword>
<evidence type="ECO:0000313" key="2">
    <source>
        <dbReference type="EMBL" id="MDD7965835.1"/>
    </source>
</evidence>
<reference evidence="2 3" key="1">
    <citation type="submission" date="2023-02" db="EMBL/GenBank/DDBJ databases">
        <title>Genome sequencing required for Actinomycetospora new species description.</title>
        <authorList>
            <person name="Saimee Y."/>
            <person name="Duangmal K."/>
        </authorList>
    </citation>
    <scope>NUCLEOTIDE SEQUENCE [LARGE SCALE GENOMIC DNA]</scope>
    <source>
        <strain evidence="2 3">DW7H6</strain>
    </source>
</reference>
<proteinExistence type="predicted"/>
<sequence>MTTLASRRTGSPVLVAVYAVLSVVGLVGTWYFNLAFVAAGGTDYLGGWFANPASSSAAVDIIVMAVAACVVMVVEGRRLGFRPLVVGLLVVLSFVVAVAFTFPLFLALRERALLRAPGAGR</sequence>
<dbReference type="EMBL" id="JAQZAO010000004">
    <property type="protein sequence ID" value="MDD7965835.1"/>
    <property type="molecule type" value="Genomic_DNA"/>
</dbReference>
<evidence type="ECO:0000256" key="1">
    <source>
        <dbReference type="SAM" id="Phobius"/>
    </source>
</evidence>